<gene>
    <name evidence="1" type="ORF">Tco_1094046</name>
</gene>
<accession>A0ABQ5IGS8</accession>
<evidence type="ECO:0000313" key="2">
    <source>
        <dbReference type="Proteomes" id="UP001151760"/>
    </source>
</evidence>
<name>A0ABQ5IGS8_9ASTR</name>
<sequence>MWWTENPTHPGGNGGWMVTKVRRGEKEEDGGARWRCVVVWRRRWWQWRRGDDAVRCGGLKVGQSNVSLMMGRSACSGRNEVFGRRVV</sequence>
<proteinExistence type="predicted"/>
<reference evidence="1" key="2">
    <citation type="submission" date="2022-01" db="EMBL/GenBank/DDBJ databases">
        <authorList>
            <person name="Yamashiro T."/>
            <person name="Shiraishi A."/>
            <person name="Satake H."/>
            <person name="Nakayama K."/>
        </authorList>
    </citation>
    <scope>NUCLEOTIDE SEQUENCE</scope>
</reference>
<dbReference type="Proteomes" id="UP001151760">
    <property type="component" value="Unassembled WGS sequence"/>
</dbReference>
<evidence type="ECO:0000313" key="1">
    <source>
        <dbReference type="EMBL" id="GJT98528.1"/>
    </source>
</evidence>
<reference evidence="1" key="1">
    <citation type="journal article" date="2022" name="Int. J. Mol. Sci.">
        <title>Draft Genome of Tanacetum Coccineum: Genomic Comparison of Closely Related Tanacetum-Family Plants.</title>
        <authorList>
            <person name="Yamashiro T."/>
            <person name="Shiraishi A."/>
            <person name="Nakayama K."/>
            <person name="Satake H."/>
        </authorList>
    </citation>
    <scope>NUCLEOTIDE SEQUENCE</scope>
</reference>
<dbReference type="EMBL" id="BQNB010020684">
    <property type="protein sequence ID" value="GJT98528.1"/>
    <property type="molecule type" value="Genomic_DNA"/>
</dbReference>
<organism evidence="1 2">
    <name type="scientific">Tanacetum coccineum</name>
    <dbReference type="NCBI Taxonomy" id="301880"/>
    <lineage>
        <taxon>Eukaryota</taxon>
        <taxon>Viridiplantae</taxon>
        <taxon>Streptophyta</taxon>
        <taxon>Embryophyta</taxon>
        <taxon>Tracheophyta</taxon>
        <taxon>Spermatophyta</taxon>
        <taxon>Magnoliopsida</taxon>
        <taxon>eudicotyledons</taxon>
        <taxon>Gunneridae</taxon>
        <taxon>Pentapetalae</taxon>
        <taxon>asterids</taxon>
        <taxon>campanulids</taxon>
        <taxon>Asterales</taxon>
        <taxon>Asteraceae</taxon>
        <taxon>Asteroideae</taxon>
        <taxon>Anthemideae</taxon>
        <taxon>Anthemidinae</taxon>
        <taxon>Tanacetum</taxon>
    </lineage>
</organism>
<comment type="caution">
    <text evidence="1">The sequence shown here is derived from an EMBL/GenBank/DDBJ whole genome shotgun (WGS) entry which is preliminary data.</text>
</comment>
<keyword evidence="2" id="KW-1185">Reference proteome</keyword>
<protein>
    <submittedName>
        <fullName evidence="1">Uncharacterized protein</fullName>
    </submittedName>
</protein>